<feature type="domain" description="RCK N-terminal" evidence="7">
    <location>
        <begin position="1"/>
        <end position="122"/>
    </location>
</feature>
<evidence type="ECO:0000256" key="5">
    <source>
        <dbReference type="ARBA" id="ARBA00023027"/>
    </source>
</evidence>
<dbReference type="PROSITE" id="PS51202">
    <property type="entry name" value="RCK_C"/>
    <property type="match status" value="2"/>
</dbReference>
<dbReference type="InterPro" id="IPR036291">
    <property type="entry name" value="NAD(P)-bd_dom_sf"/>
</dbReference>
<dbReference type="NCBIfam" id="NF007039">
    <property type="entry name" value="PRK09496.3-2"/>
    <property type="match status" value="1"/>
</dbReference>
<dbReference type="InterPro" id="IPR006036">
    <property type="entry name" value="K_uptake_TrkA"/>
</dbReference>
<dbReference type="GO" id="GO:0005886">
    <property type="term" value="C:plasma membrane"/>
    <property type="evidence" value="ECO:0007669"/>
    <property type="project" value="InterPro"/>
</dbReference>
<evidence type="ECO:0000313" key="9">
    <source>
        <dbReference type="EMBL" id="BBG30568.1"/>
    </source>
</evidence>
<dbReference type="SUPFAM" id="SSF51735">
    <property type="entry name" value="NAD(P)-binding Rossmann-fold domains"/>
    <property type="match status" value="2"/>
</dbReference>
<dbReference type="Pfam" id="PF02254">
    <property type="entry name" value="TrkA_N"/>
    <property type="match status" value="2"/>
</dbReference>
<evidence type="ECO:0000256" key="2">
    <source>
        <dbReference type="ARBA" id="ARBA00022448"/>
    </source>
</evidence>
<dbReference type="InterPro" id="IPR006037">
    <property type="entry name" value="RCK_C"/>
</dbReference>
<keyword evidence="3" id="KW-0633">Potassium transport</keyword>
<keyword evidence="6" id="KW-0406">Ion transport</keyword>
<dbReference type="Gene3D" id="3.40.50.720">
    <property type="entry name" value="NAD(P)-binding Rossmann-like Domain"/>
    <property type="match status" value="2"/>
</dbReference>
<keyword evidence="5" id="KW-0520">NAD</keyword>
<feature type="domain" description="RCK C-terminal" evidence="8">
    <location>
        <begin position="367"/>
        <end position="452"/>
    </location>
</feature>
<feature type="domain" description="RCK C-terminal" evidence="8">
    <location>
        <begin position="142"/>
        <end position="226"/>
    </location>
</feature>
<dbReference type="OrthoDB" id="9775180at2"/>
<dbReference type="PRINTS" id="PR00335">
    <property type="entry name" value="KUPTAKETRKA"/>
</dbReference>
<dbReference type="InterPro" id="IPR036721">
    <property type="entry name" value="RCK_C_sf"/>
</dbReference>
<evidence type="ECO:0000256" key="3">
    <source>
        <dbReference type="ARBA" id="ARBA00022538"/>
    </source>
</evidence>
<proteinExistence type="predicted"/>
<dbReference type="FunFam" id="3.40.50.720:FF:000027">
    <property type="entry name" value="Trk system potassium transporter TrkA"/>
    <property type="match status" value="1"/>
</dbReference>
<dbReference type="Gene3D" id="3.30.70.1450">
    <property type="entry name" value="Regulator of K+ conductance, C-terminal domain"/>
    <property type="match status" value="2"/>
</dbReference>
<dbReference type="SUPFAM" id="SSF116726">
    <property type="entry name" value="TrkA C-terminal domain-like"/>
    <property type="match status" value="2"/>
</dbReference>
<dbReference type="RefSeq" id="WP_027704962.1">
    <property type="nucleotide sequence ID" value="NZ_AP018933.1"/>
</dbReference>
<protein>
    <recommendedName>
        <fullName evidence="1">Trk system potassium uptake protein TrkA</fullName>
    </recommendedName>
</protein>
<accession>A0A348HG16</accession>
<dbReference type="EMBL" id="AP018933">
    <property type="protein sequence ID" value="BBG30568.1"/>
    <property type="molecule type" value="Genomic_DNA"/>
</dbReference>
<evidence type="ECO:0000259" key="8">
    <source>
        <dbReference type="PROSITE" id="PS51202"/>
    </source>
</evidence>
<sequence length="459" mass="50532">MKILILGAGQVGGSLAEHLAGEANNITVVDTDQQRLRTLHARLDIQTLQGHGAHPSTLSQAGCESADMLIAVTNNDEINMVACQVAYSLFRTPTRIARVRSGAYLTYRELFRDENIPIDVLISPEQLVTTHIRRLIEYPGALQVIDFADGLAQLVAVKAYRGGPMIGKPLRQLHELTGGLDSRVTAIYRNDHPFIPTGDTLIQDNDELFFIAAHQDIRSVMGRMRHADRNVRHVIIAGGGRIGERLALTLEATHRVKIIEQLDERCHFLAERLDSTVILHGSATDKQLLTDENIDECDIYCALTNDDEVNIMSCMLAKQLGARKVLALINNGAYVDLVQGGVIDIAISPAQSTINGLLAHVRQGDTVNVHSLRRGAAEAVEIVAHGDAHTSLVVGRSIDDIDWPPDVTVGAIVRNGEVLISTGELHIEHDDHVILLMIDKRRMSAVEHLFRERQRGWLS</sequence>
<feature type="domain" description="RCK N-terminal" evidence="7">
    <location>
        <begin position="231"/>
        <end position="347"/>
    </location>
</feature>
<dbReference type="PROSITE" id="PS51201">
    <property type="entry name" value="RCK_N"/>
    <property type="match status" value="2"/>
</dbReference>
<dbReference type="GO" id="GO:0015079">
    <property type="term" value="F:potassium ion transmembrane transporter activity"/>
    <property type="evidence" value="ECO:0007669"/>
    <property type="project" value="InterPro"/>
</dbReference>
<dbReference type="KEGG" id="zpl:ZBT109_1822"/>
<name>A0A348HG16_9GAMM</name>
<evidence type="ECO:0000259" key="7">
    <source>
        <dbReference type="PROSITE" id="PS51201"/>
    </source>
</evidence>
<organism evidence="9 10">
    <name type="scientific">Zymobacter palmae</name>
    <dbReference type="NCBI Taxonomy" id="33074"/>
    <lineage>
        <taxon>Bacteria</taxon>
        <taxon>Pseudomonadati</taxon>
        <taxon>Pseudomonadota</taxon>
        <taxon>Gammaproteobacteria</taxon>
        <taxon>Oceanospirillales</taxon>
        <taxon>Halomonadaceae</taxon>
        <taxon>Zymobacter group</taxon>
        <taxon>Zymobacter</taxon>
    </lineage>
</organism>
<evidence type="ECO:0000256" key="6">
    <source>
        <dbReference type="ARBA" id="ARBA00023065"/>
    </source>
</evidence>
<evidence type="ECO:0000256" key="4">
    <source>
        <dbReference type="ARBA" id="ARBA00022958"/>
    </source>
</evidence>
<keyword evidence="4" id="KW-0630">Potassium</keyword>
<dbReference type="Proteomes" id="UP000267342">
    <property type="component" value="Chromosome"/>
</dbReference>
<evidence type="ECO:0000256" key="1">
    <source>
        <dbReference type="ARBA" id="ARBA00017378"/>
    </source>
</evidence>
<dbReference type="AlphaFoldDB" id="A0A348HG16"/>
<gene>
    <name evidence="9" type="ORF">ZBT109_1822</name>
</gene>
<dbReference type="NCBIfam" id="NF007030">
    <property type="entry name" value="PRK09496.1-1"/>
    <property type="match status" value="1"/>
</dbReference>
<keyword evidence="10" id="KW-1185">Reference proteome</keyword>
<dbReference type="PANTHER" id="PTHR43833">
    <property type="entry name" value="POTASSIUM CHANNEL PROTEIN 2-RELATED-RELATED"/>
    <property type="match status" value="1"/>
</dbReference>
<keyword evidence="2" id="KW-0813">Transport</keyword>
<dbReference type="FunFam" id="3.40.50.720:FF:000042">
    <property type="entry name" value="Trk system potassium transporter TrkA"/>
    <property type="match status" value="1"/>
</dbReference>
<dbReference type="NCBIfam" id="NF007032">
    <property type="entry name" value="PRK09496.1-4"/>
    <property type="match status" value="1"/>
</dbReference>
<dbReference type="NCBIfam" id="NF007031">
    <property type="entry name" value="PRK09496.1-2"/>
    <property type="match status" value="1"/>
</dbReference>
<evidence type="ECO:0000313" key="10">
    <source>
        <dbReference type="Proteomes" id="UP000267342"/>
    </source>
</evidence>
<reference evidence="9 10" key="1">
    <citation type="submission" date="2018-09" db="EMBL/GenBank/DDBJ databases">
        <title>Zymobacter palmae IAM14233 (=T109) whole genome analysis.</title>
        <authorList>
            <person name="Yanase H."/>
        </authorList>
    </citation>
    <scope>NUCLEOTIDE SEQUENCE [LARGE SCALE GENOMIC DNA]</scope>
    <source>
        <strain evidence="9 10">IAM14233</strain>
    </source>
</reference>
<dbReference type="PANTHER" id="PTHR43833:SF5">
    <property type="entry name" value="TRK SYSTEM POTASSIUM UPTAKE PROTEIN TRKA"/>
    <property type="match status" value="1"/>
</dbReference>
<dbReference type="InterPro" id="IPR003148">
    <property type="entry name" value="RCK_N"/>
</dbReference>
<dbReference type="Pfam" id="PF02080">
    <property type="entry name" value="TrkA_C"/>
    <property type="match status" value="2"/>
</dbReference>
<dbReference type="InterPro" id="IPR050721">
    <property type="entry name" value="Trk_Ktr_HKT_K-transport"/>
</dbReference>
<dbReference type="STRING" id="1123510.GCA_000620025_01674"/>